<accession>A0ABM6ZI16</accession>
<protein>
    <submittedName>
        <fullName evidence="2">Uncharacterized protein</fullName>
    </submittedName>
</protein>
<sequence length="146" mass="16347">MFKKTCILVSMIALSSSVYASGFENQRSPSIEYGSLVVARTFQNLNGQVNIGIQAINDECKGFSSQPMPVPSLEVNGVMVKHYGQCMMEGIRMDFPATDKGIEYVKKNFSVEQKLSTSKVTLKQRLIRAATLTLQKKPRMKVLEYK</sequence>
<proteinExistence type="predicted"/>
<organism evidence="2 3">
    <name type="scientific">Vibrio owensii</name>
    <dbReference type="NCBI Taxonomy" id="696485"/>
    <lineage>
        <taxon>Bacteria</taxon>
        <taxon>Pseudomonadati</taxon>
        <taxon>Pseudomonadota</taxon>
        <taxon>Gammaproteobacteria</taxon>
        <taxon>Vibrionales</taxon>
        <taxon>Vibrionaceae</taxon>
        <taxon>Vibrio</taxon>
    </lineage>
</organism>
<dbReference type="RefSeq" id="WP_122045031.1">
    <property type="nucleotide sequence ID" value="NZ_CP033137.1"/>
</dbReference>
<name>A0ABM6ZI16_9VIBR</name>
<reference evidence="2 3" key="1">
    <citation type="submission" date="2018-10" db="EMBL/GenBank/DDBJ databases">
        <title>Whole Genome of Vibrio owensii strain 170502, isolated from Acute Hepatopancreatic Necrosis Disease (AHPND) shrimp.</title>
        <authorList>
            <person name="Yan M."/>
            <person name="Wang X."/>
            <person name="Wang Y."/>
        </authorList>
    </citation>
    <scope>NUCLEOTIDE SEQUENCE [LARGE SCALE GENOMIC DNA]</scope>
    <source>
        <strain evidence="2 3">1700302</strain>
    </source>
</reference>
<gene>
    <name evidence="2" type="ORF">D0812_12825</name>
</gene>
<evidence type="ECO:0000256" key="1">
    <source>
        <dbReference type="SAM" id="SignalP"/>
    </source>
</evidence>
<dbReference type="EMBL" id="CP033137">
    <property type="protein sequence ID" value="AYO15251.1"/>
    <property type="molecule type" value="Genomic_DNA"/>
</dbReference>
<evidence type="ECO:0000313" key="3">
    <source>
        <dbReference type="Proteomes" id="UP000272136"/>
    </source>
</evidence>
<feature type="signal peptide" evidence="1">
    <location>
        <begin position="1"/>
        <end position="20"/>
    </location>
</feature>
<feature type="chain" id="PRO_5047203759" evidence="1">
    <location>
        <begin position="21"/>
        <end position="146"/>
    </location>
</feature>
<keyword evidence="1" id="KW-0732">Signal</keyword>
<evidence type="ECO:0000313" key="2">
    <source>
        <dbReference type="EMBL" id="AYO15251.1"/>
    </source>
</evidence>
<keyword evidence="3" id="KW-1185">Reference proteome</keyword>
<dbReference type="Proteomes" id="UP000272136">
    <property type="component" value="Chromosome 1"/>
</dbReference>